<reference evidence="1 2" key="1">
    <citation type="submission" date="2018-07" db="EMBL/GenBank/DDBJ databases">
        <title>New species, Clostridium PI-S10-A1B.</title>
        <authorList>
            <person name="Krishna G."/>
            <person name="Summeta K."/>
            <person name="Shikha S."/>
            <person name="Prabhu P.B."/>
            <person name="Suresh K."/>
        </authorList>
    </citation>
    <scope>NUCLEOTIDE SEQUENCE [LARGE SCALE GENOMIC DNA]</scope>
    <source>
        <strain evidence="1 2">PI-S10-A1B</strain>
    </source>
</reference>
<evidence type="ECO:0000313" key="1">
    <source>
        <dbReference type="EMBL" id="RFZ76413.1"/>
    </source>
</evidence>
<dbReference type="EMBL" id="QOHO01000087">
    <property type="protein sequence ID" value="RFZ76413.1"/>
    <property type="molecule type" value="Genomic_DNA"/>
</dbReference>
<evidence type="ECO:0000313" key="2">
    <source>
        <dbReference type="Proteomes" id="UP000260680"/>
    </source>
</evidence>
<sequence>MIKRKELEMSIKFFEDEIYQFNIALGGILNEDYKEYLKNKKAYYELAAKAIINLSGEIV</sequence>
<accession>A0A3E2N5Y4</accession>
<name>A0A3E2N5Y4_9FIRM</name>
<dbReference type="AlphaFoldDB" id="A0A3E2N5Y4"/>
<proteinExistence type="predicted"/>
<protein>
    <submittedName>
        <fullName evidence="1">Uncharacterized protein</fullName>
    </submittedName>
</protein>
<dbReference type="RefSeq" id="WP_117419438.1">
    <property type="nucleotide sequence ID" value="NZ_QOHO01000087.1"/>
</dbReference>
<comment type="caution">
    <text evidence="1">The sequence shown here is derived from an EMBL/GenBank/DDBJ whole genome shotgun (WGS) entry which is preliminary data.</text>
</comment>
<gene>
    <name evidence="1" type="ORF">DS742_23765</name>
</gene>
<dbReference type="Proteomes" id="UP000260680">
    <property type="component" value="Unassembled WGS sequence"/>
</dbReference>
<organism evidence="1 2">
    <name type="scientific">Lacrimispora amygdalina</name>
    <dbReference type="NCBI Taxonomy" id="253257"/>
    <lineage>
        <taxon>Bacteria</taxon>
        <taxon>Bacillati</taxon>
        <taxon>Bacillota</taxon>
        <taxon>Clostridia</taxon>
        <taxon>Lachnospirales</taxon>
        <taxon>Lachnospiraceae</taxon>
        <taxon>Lacrimispora</taxon>
    </lineage>
</organism>